<keyword evidence="1" id="KW-1133">Transmembrane helix</keyword>
<feature type="domain" description="Ubiquitin-like" evidence="2">
    <location>
        <begin position="10"/>
        <end position="89"/>
    </location>
</feature>
<protein>
    <recommendedName>
        <fullName evidence="2">Ubiquitin-like domain-containing protein</fullName>
    </recommendedName>
</protein>
<feature type="transmembrane region" description="Helical" evidence="1">
    <location>
        <begin position="309"/>
        <end position="330"/>
    </location>
</feature>
<dbReference type="InterPro" id="IPR000626">
    <property type="entry name" value="Ubiquitin-like_dom"/>
</dbReference>
<dbReference type="EMBL" id="CP046234">
    <property type="protein sequence ID" value="WFD45663.1"/>
    <property type="molecule type" value="Genomic_DNA"/>
</dbReference>
<keyword evidence="4" id="KW-1185">Reference proteome</keyword>
<sequence>MPLGAPPAPIDVELREPGDAHARSLACSEATTIAQVKHAMPALWQPHTLDPHGVRCIHRGQVLNDDVRLDTLPRDDAHRLVLHVAIRPGALQRAAAPPPAADTLAPPTAPPADPLLASGYFRAPSSNPLCEFVVRVKPSELVPLAHAIAITYTCYARYYDALARATHSDARAPRLVRPIGMPWEPVEEALHDAALRTAAVKFVEREVMQWTPLQELSAAPTASVDDVRARQAAIDARLGFLNDALLAIVHLHDTHTWRAQAPGAPPPVAHAHDPWELAVDVGVAARTVLGLVLRMVVLVSLFALRAPHYVRWCAGVALAMYAVVHGVMLVNARRRARLTPPTPAGTSASAPAAERAVRDAAGADADLGAAVLELPHLPSRAPVGPWWAPTRWEQALAYYGLVDEEQAMGFVHDATHDAVPRIHWARHDFGEPEAEAPPARPHAPSALYTYVALPLYLFVVTLLPRVQELRADALALRRDAICSLAHKWEQLAQSGRPVRRAKPRILEHPYARRVLAAQARRP</sequence>
<proteinExistence type="predicted"/>
<name>A0ABY8EMS3_MALFU</name>
<dbReference type="Proteomes" id="UP000818624">
    <property type="component" value="Chromosome 1"/>
</dbReference>
<dbReference type="SUPFAM" id="SSF54236">
    <property type="entry name" value="Ubiquitin-like"/>
    <property type="match status" value="1"/>
</dbReference>
<keyword evidence="1" id="KW-0812">Transmembrane</keyword>
<evidence type="ECO:0000256" key="1">
    <source>
        <dbReference type="SAM" id="Phobius"/>
    </source>
</evidence>
<dbReference type="InterPro" id="IPR029071">
    <property type="entry name" value="Ubiquitin-like_domsf"/>
</dbReference>
<accession>A0ABY8EMS3</accession>
<evidence type="ECO:0000259" key="2">
    <source>
        <dbReference type="PROSITE" id="PS50053"/>
    </source>
</evidence>
<keyword evidence="1" id="KW-0472">Membrane</keyword>
<dbReference type="Gene3D" id="3.10.20.90">
    <property type="entry name" value="Phosphatidylinositol 3-kinase Catalytic Subunit, Chain A, domain 1"/>
    <property type="match status" value="1"/>
</dbReference>
<organism evidence="3 4">
    <name type="scientific">Malassezia furfur</name>
    <name type="common">Pityriasis versicolor infection agent</name>
    <name type="synonym">Pityrosporum furfur</name>
    <dbReference type="NCBI Taxonomy" id="55194"/>
    <lineage>
        <taxon>Eukaryota</taxon>
        <taxon>Fungi</taxon>
        <taxon>Dikarya</taxon>
        <taxon>Basidiomycota</taxon>
        <taxon>Ustilaginomycotina</taxon>
        <taxon>Malasseziomycetes</taxon>
        <taxon>Malasseziales</taxon>
        <taxon>Malasseziaceae</taxon>
        <taxon>Malassezia</taxon>
    </lineage>
</organism>
<reference evidence="3 4" key="1">
    <citation type="journal article" date="2020" name="Elife">
        <title>Loss of centromere function drives karyotype evolution in closely related Malassezia species.</title>
        <authorList>
            <person name="Sankaranarayanan S.R."/>
            <person name="Ianiri G."/>
            <person name="Coelho M.A."/>
            <person name="Reza M.H."/>
            <person name="Thimmappa B.C."/>
            <person name="Ganguly P."/>
            <person name="Vadnala R.N."/>
            <person name="Sun S."/>
            <person name="Siddharthan R."/>
            <person name="Tellgren-Roth C."/>
            <person name="Dawson T.L."/>
            <person name="Heitman J."/>
            <person name="Sanyal K."/>
        </authorList>
    </citation>
    <scope>NUCLEOTIDE SEQUENCE [LARGE SCALE GENOMIC DNA]</scope>
    <source>
        <strain evidence="3">CBS14141</strain>
    </source>
</reference>
<dbReference type="PROSITE" id="PS50053">
    <property type="entry name" value="UBIQUITIN_2"/>
    <property type="match status" value="1"/>
</dbReference>
<gene>
    <name evidence="3" type="ORF">GLX27_000285</name>
</gene>
<evidence type="ECO:0000313" key="3">
    <source>
        <dbReference type="EMBL" id="WFD45663.1"/>
    </source>
</evidence>
<evidence type="ECO:0000313" key="4">
    <source>
        <dbReference type="Proteomes" id="UP000818624"/>
    </source>
</evidence>